<accession>A0A229NU62</accession>
<evidence type="ECO:0000313" key="1">
    <source>
        <dbReference type="EMBL" id="OXM13388.1"/>
    </source>
</evidence>
<dbReference type="AlphaFoldDB" id="A0A229NU62"/>
<dbReference type="Proteomes" id="UP000215145">
    <property type="component" value="Unassembled WGS sequence"/>
</dbReference>
<dbReference type="InterPro" id="IPR038056">
    <property type="entry name" value="YjbR-like_sf"/>
</dbReference>
<comment type="caution">
    <text evidence="1">The sequence shown here is derived from an EMBL/GenBank/DDBJ whole genome shotgun (WGS) entry which is preliminary data.</text>
</comment>
<dbReference type="InterPro" id="IPR058532">
    <property type="entry name" value="YjbR/MT2646/Rv2570-like"/>
</dbReference>
<dbReference type="Pfam" id="PF04237">
    <property type="entry name" value="YjbR"/>
    <property type="match status" value="1"/>
</dbReference>
<dbReference type="PANTHER" id="PTHR35145:SF1">
    <property type="entry name" value="CYTOPLASMIC PROTEIN"/>
    <property type="match status" value="1"/>
</dbReference>
<dbReference type="PANTHER" id="PTHR35145">
    <property type="entry name" value="CYTOPLASMIC PROTEIN-RELATED"/>
    <property type="match status" value="1"/>
</dbReference>
<protein>
    <recommendedName>
        <fullName evidence="3">MmcQ-like protein</fullName>
    </recommendedName>
</protein>
<dbReference type="InterPro" id="IPR007351">
    <property type="entry name" value="YjbR"/>
</dbReference>
<sequence length="128" mass="14220">MNHDKLITIGLGYPGTSVKTPFEPDLQVLYVKEKMFALFGHTGENESVNLKTSPDEAWLQRETYPGAVLPGYHMNKRHWNTVVLNGEVPEAVVESMMKESYLLVVAGMTKKAQAELAGSLKRAFPELG</sequence>
<reference evidence="1 2" key="1">
    <citation type="submission" date="2017-07" db="EMBL/GenBank/DDBJ databases">
        <title>Paenibacillus herberti R33 genome sequencing and assembly.</title>
        <authorList>
            <person name="Su W."/>
        </authorList>
    </citation>
    <scope>NUCLEOTIDE SEQUENCE [LARGE SCALE GENOMIC DNA]</scope>
    <source>
        <strain evidence="1 2">R33</strain>
    </source>
</reference>
<organism evidence="1 2">
    <name type="scientific">Paenibacillus herberti</name>
    <dbReference type="NCBI Taxonomy" id="1619309"/>
    <lineage>
        <taxon>Bacteria</taxon>
        <taxon>Bacillati</taxon>
        <taxon>Bacillota</taxon>
        <taxon>Bacilli</taxon>
        <taxon>Bacillales</taxon>
        <taxon>Paenibacillaceae</taxon>
        <taxon>Paenibacillus</taxon>
    </lineage>
</organism>
<dbReference type="RefSeq" id="WP_089526094.1">
    <property type="nucleotide sequence ID" value="NZ_NMUQ01000003.1"/>
</dbReference>
<name>A0A229NU62_9BACL</name>
<proteinExistence type="predicted"/>
<dbReference type="Gene3D" id="3.90.1150.30">
    <property type="match status" value="1"/>
</dbReference>
<dbReference type="EMBL" id="NMUQ01000003">
    <property type="protein sequence ID" value="OXM13388.1"/>
    <property type="molecule type" value="Genomic_DNA"/>
</dbReference>
<evidence type="ECO:0008006" key="3">
    <source>
        <dbReference type="Google" id="ProtNLM"/>
    </source>
</evidence>
<dbReference type="SUPFAM" id="SSF142906">
    <property type="entry name" value="YjbR-like"/>
    <property type="match status" value="1"/>
</dbReference>
<keyword evidence="2" id="KW-1185">Reference proteome</keyword>
<dbReference type="OrthoDB" id="9789813at2"/>
<evidence type="ECO:0000313" key="2">
    <source>
        <dbReference type="Proteomes" id="UP000215145"/>
    </source>
</evidence>
<gene>
    <name evidence="1" type="ORF">CGZ75_20210</name>
</gene>